<evidence type="ECO:0000259" key="2">
    <source>
        <dbReference type="Pfam" id="PF04151"/>
    </source>
</evidence>
<gene>
    <name evidence="3" type="ordered locus">Hoch_3969</name>
</gene>
<evidence type="ECO:0000313" key="4">
    <source>
        <dbReference type="Proteomes" id="UP000001880"/>
    </source>
</evidence>
<dbReference type="Gene3D" id="2.60.120.380">
    <property type="match status" value="2"/>
</dbReference>
<dbReference type="InterPro" id="IPR007280">
    <property type="entry name" value="Peptidase_C_arc/bac"/>
</dbReference>
<sequence length="470" mass="49251">MCGLGACLSLLALGACDKRTGTAKHIPRDDDALPVVVVDEVASATATIDEVEPNNERAQATEVALGEAGKGVLDGEEDVDFYRVAVASADVLSVRLSGIEAVDLMLELQDQGGEVLARSDRGPAGTLEGIANFYVEPGSYFLAVREFVPKRRKRKGEPRTGPSPAYTLELARLSEIAETQEREPNQDVEGARELLVGDEGSGFIGWGGDVDLWKLPVEGFTEQYSLDLDLTGVPAATLTLELLDSGGSVILKRTGAADSALAVRNLVPESAGDDATGPTQHTYYARISARRSNPVDPYLLRVSSHLLDLSDEREPNDVAAQASSLLGVDPGQTADSRSGRVTGTLTVGDTDVFSLPAQGEAVALTVELVPREDLDATLTVLSNGETRAMANANGKGGKEYLADVRIDAGASAVVQISGEGALGEGAGYLLNWSLATAFEPPQDTLDSTWGELPPELGGDAAGSGDDFRGD</sequence>
<protein>
    <submittedName>
        <fullName evidence="3">Peptidase domain protein</fullName>
    </submittedName>
</protein>
<keyword evidence="4" id="KW-1185">Reference proteome</keyword>
<feature type="domain" description="Peptidase C-terminal archaeal/bacterial" evidence="2">
    <location>
        <begin position="78"/>
        <end position="145"/>
    </location>
</feature>
<dbReference type="STRING" id="502025.Hoch_3969"/>
<dbReference type="SUPFAM" id="SSF89260">
    <property type="entry name" value="Collagen-binding domain"/>
    <property type="match status" value="1"/>
</dbReference>
<evidence type="ECO:0000313" key="3">
    <source>
        <dbReference type="EMBL" id="ACY16468.1"/>
    </source>
</evidence>
<feature type="region of interest" description="Disordered" evidence="1">
    <location>
        <begin position="440"/>
        <end position="470"/>
    </location>
</feature>
<evidence type="ECO:0000256" key="1">
    <source>
        <dbReference type="SAM" id="MobiDB-lite"/>
    </source>
</evidence>
<dbReference type="EMBL" id="CP001804">
    <property type="protein sequence ID" value="ACY16468.1"/>
    <property type="molecule type" value="Genomic_DNA"/>
</dbReference>
<dbReference type="AlphaFoldDB" id="D0LI89"/>
<organism evidence="3 4">
    <name type="scientific">Haliangium ochraceum (strain DSM 14365 / JCM 11303 / SMP-2)</name>
    <dbReference type="NCBI Taxonomy" id="502025"/>
    <lineage>
        <taxon>Bacteria</taxon>
        <taxon>Pseudomonadati</taxon>
        <taxon>Myxococcota</taxon>
        <taxon>Polyangia</taxon>
        <taxon>Haliangiales</taxon>
        <taxon>Kofleriaceae</taxon>
        <taxon>Haliangium</taxon>
    </lineage>
</organism>
<dbReference type="Pfam" id="PF04151">
    <property type="entry name" value="PPC"/>
    <property type="match status" value="1"/>
</dbReference>
<dbReference type="eggNOG" id="COG0515">
    <property type="taxonomic scope" value="Bacteria"/>
</dbReference>
<accession>D0LI89</accession>
<dbReference type="HOGENOM" id="CLU_581098_0_0_7"/>
<name>D0LI89_HALO1</name>
<dbReference type="KEGG" id="hoh:Hoch_3969"/>
<reference evidence="3 4" key="1">
    <citation type="journal article" date="2010" name="Stand. Genomic Sci.">
        <title>Complete genome sequence of Haliangium ochraceum type strain (SMP-2).</title>
        <authorList>
            <consortium name="US DOE Joint Genome Institute (JGI-PGF)"/>
            <person name="Ivanova N."/>
            <person name="Daum C."/>
            <person name="Lang E."/>
            <person name="Abt B."/>
            <person name="Kopitz M."/>
            <person name="Saunders E."/>
            <person name="Lapidus A."/>
            <person name="Lucas S."/>
            <person name="Glavina Del Rio T."/>
            <person name="Nolan M."/>
            <person name="Tice H."/>
            <person name="Copeland A."/>
            <person name="Cheng J.F."/>
            <person name="Chen F."/>
            <person name="Bruce D."/>
            <person name="Goodwin L."/>
            <person name="Pitluck S."/>
            <person name="Mavromatis K."/>
            <person name="Pati A."/>
            <person name="Mikhailova N."/>
            <person name="Chen A."/>
            <person name="Palaniappan K."/>
            <person name="Land M."/>
            <person name="Hauser L."/>
            <person name="Chang Y.J."/>
            <person name="Jeffries C.D."/>
            <person name="Detter J.C."/>
            <person name="Brettin T."/>
            <person name="Rohde M."/>
            <person name="Goker M."/>
            <person name="Bristow J."/>
            <person name="Markowitz V."/>
            <person name="Eisen J.A."/>
            <person name="Hugenholtz P."/>
            <person name="Kyrpides N.C."/>
            <person name="Klenk H.P."/>
        </authorList>
    </citation>
    <scope>NUCLEOTIDE SEQUENCE [LARGE SCALE GENOMIC DNA]</scope>
    <source>
        <strain evidence="4">DSM 14365 / CIP 107738 / JCM 11303 / AJ 13395 / SMP-2</strain>
    </source>
</reference>
<dbReference type="Proteomes" id="UP000001880">
    <property type="component" value="Chromosome"/>
</dbReference>
<proteinExistence type="predicted"/>